<keyword evidence="3" id="KW-1185">Reference proteome</keyword>
<comment type="caution">
    <text evidence="2">The sequence shown here is derived from an EMBL/GenBank/DDBJ whole genome shotgun (WGS) entry which is preliminary data.</text>
</comment>
<protein>
    <submittedName>
        <fullName evidence="2">Uncharacterized protein</fullName>
    </submittedName>
</protein>
<dbReference type="EMBL" id="NBII01000009">
    <property type="protein sequence ID" value="PAV15576.1"/>
    <property type="molecule type" value="Genomic_DNA"/>
</dbReference>
<dbReference type="Proteomes" id="UP000217199">
    <property type="component" value="Unassembled WGS sequence"/>
</dbReference>
<organism evidence="2 3">
    <name type="scientific">Pyrrhoderma noxium</name>
    <dbReference type="NCBI Taxonomy" id="2282107"/>
    <lineage>
        <taxon>Eukaryota</taxon>
        <taxon>Fungi</taxon>
        <taxon>Dikarya</taxon>
        <taxon>Basidiomycota</taxon>
        <taxon>Agaricomycotina</taxon>
        <taxon>Agaricomycetes</taxon>
        <taxon>Hymenochaetales</taxon>
        <taxon>Hymenochaetaceae</taxon>
        <taxon>Pyrrhoderma</taxon>
    </lineage>
</organism>
<evidence type="ECO:0000313" key="3">
    <source>
        <dbReference type="Proteomes" id="UP000217199"/>
    </source>
</evidence>
<gene>
    <name evidence="2" type="ORF">PNOK_0843400</name>
</gene>
<feature type="compositionally biased region" description="Basic and acidic residues" evidence="1">
    <location>
        <begin position="190"/>
        <end position="205"/>
    </location>
</feature>
<dbReference type="InParanoid" id="A0A286U7M3"/>
<evidence type="ECO:0000313" key="2">
    <source>
        <dbReference type="EMBL" id="PAV15576.1"/>
    </source>
</evidence>
<dbReference type="AlphaFoldDB" id="A0A286U7M3"/>
<accession>A0A286U7M3</accession>
<evidence type="ECO:0000256" key="1">
    <source>
        <dbReference type="SAM" id="MobiDB-lite"/>
    </source>
</evidence>
<name>A0A286U7M3_9AGAM</name>
<proteinExistence type="predicted"/>
<feature type="region of interest" description="Disordered" evidence="1">
    <location>
        <begin position="181"/>
        <end position="205"/>
    </location>
</feature>
<sequence>MEYLKCFFCDKRHNKCTGSADGKCDEYNLPLLEDSMFFKEDNDAQDVRFIIEEGEKSYVKDLSEFEEIRKQGESSNMDKVEGSVKMPLYPYNLHIIYTGSTKKTRDEKLVIREMILDIYVTSNIESTSNYSNNIALYLTKKLYQSNPPSVATAPTPGSLHKNASMSLPRCSTLVKVQTTSTNQWESPPALDHDNEATSQDVHNDQDQEYYTNLLTLSLR</sequence>
<reference evidence="2 3" key="1">
    <citation type="journal article" date="2017" name="Mol. Ecol.">
        <title>Comparative and population genomic landscape of Phellinus noxius: A hypervariable fungus causing root rot in trees.</title>
        <authorList>
            <person name="Chung C.L."/>
            <person name="Lee T.J."/>
            <person name="Akiba M."/>
            <person name="Lee H.H."/>
            <person name="Kuo T.H."/>
            <person name="Liu D."/>
            <person name="Ke H.M."/>
            <person name="Yokoi T."/>
            <person name="Roa M.B."/>
            <person name="Lu M.J."/>
            <person name="Chang Y.Y."/>
            <person name="Ann P.J."/>
            <person name="Tsai J.N."/>
            <person name="Chen C.Y."/>
            <person name="Tzean S.S."/>
            <person name="Ota Y."/>
            <person name="Hattori T."/>
            <person name="Sahashi N."/>
            <person name="Liou R.F."/>
            <person name="Kikuchi T."/>
            <person name="Tsai I.J."/>
        </authorList>
    </citation>
    <scope>NUCLEOTIDE SEQUENCE [LARGE SCALE GENOMIC DNA]</scope>
    <source>
        <strain evidence="2 3">FFPRI411160</strain>
    </source>
</reference>